<sequence>MAEVSEVRAALDRIERMPHGRERCREAEQAVALADAVADLSWQARARTQLAASYAFGDPGEHELALTAWQLQALDDSGDRLSPEQGQWMLRQLKWSLGRMLELPDIPLSTIRQAYDDAERRFREAGHGRHTMTLLRARLAMDVNSPDQADAAVDLWRTQRRDELSDCRACCARAEAEFLAAEGDVDRALRVLQGVTAGRIGCVDEPALSLSLSVDWLLRSGRVEEAVQAHVRSWQLGHHRPAQAAMAARTMLFLVRTGQPHRAWQLLRPRLSWVEEMRSPRRRMEFAATAATVLDAAGRAGGIDQEDWAGTWAAEHDRLRAVADSLAESFDARNGSTRVSTSLAELAAPDGLGSGGAGRPGTSRGRYARPLPATYPDAETDGEELELPDGLIAWRARVQAALDTFDEAYDRLIEAWHDTREDQPEPRTPAEFAAAAYLDRRVVPLPDEDTADPLREHQDAQSARRAWLERAQEEARCGDEPGLTARIGVELALHDMPEDREVWEASGEAAWAIPVGDPHRGPALAVLGDHPEPRTAALWLERSAEAFAAIGERAWQGHVLGRAAWQQLGFDLSAAENSSRVALSLLTAAGAPGRTLSLPRVVLGLALSAQGRPEEAVEPLRAAVREAHERGESALAPAALELCSALTYVGAWEELLAVARRTVSEVADLGPTYLAAARRYLGMALLESDRPHEAALVLEEALPVLRAESSPSLGAACWALAGALRRIDDLAGALDVYRLGAQAFGSGEHFVEAARCLESAGELTWQVRSARAAVPVFEEAAQSARRGNDPSIFLSARRSRAAALAQYDLQDGLAALSACEDEIQVFFKEPHAGGMSYDATLLSLSLLLQGGRLAADRGEWELSFSYVDRAESLAAEAGRAGICAEARSLRALALSRTGHADEAERLLRENLPVLADGMLSNARIDAARVLATLLNDTGRGDEGEKIWAQYGPHPV</sequence>
<keyword evidence="3" id="KW-1185">Reference proteome</keyword>
<reference evidence="2 3" key="1">
    <citation type="submission" date="2012-08" db="EMBL/GenBank/DDBJ databases">
        <title>Whole genome shotgun sequence of Austwickia chelonae NBRC 105200.</title>
        <authorList>
            <person name="Yoshida I."/>
            <person name="Hosoyama A."/>
            <person name="Tsuchikane K."/>
            <person name="Katsumata H."/>
            <person name="Ando Y."/>
            <person name="Ohji S."/>
            <person name="Hamada M."/>
            <person name="Tamura T."/>
            <person name="Yamazoe A."/>
            <person name="Yamazaki S."/>
            <person name="Fujita N."/>
        </authorList>
    </citation>
    <scope>NUCLEOTIDE SEQUENCE [LARGE SCALE GENOMIC DNA]</scope>
    <source>
        <strain evidence="2 3">NBRC 105200</strain>
    </source>
</reference>
<dbReference type="SUPFAM" id="SSF48452">
    <property type="entry name" value="TPR-like"/>
    <property type="match status" value="1"/>
</dbReference>
<organism evidence="2 3">
    <name type="scientific">Austwickia chelonae NBRC 105200</name>
    <dbReference type="NCBI Taxonomy" id="1184607"/>
    <lineage>
        <taxon>Bacteria</taxon>
        <taxon>Bacillati</taxon>
        <taxon>Actinomycetota</taxon>
        <taxon>Actinomycetes</taxon>
        <taxon>Micrococcales</taxon>
        <taxon>Dermatophilaceae</taxon>
        <taxon>Austwickia</taxon>
    </lineage>
</organism>
<comment type="caution">
    <text evidence="2">The sequence shown here is derived from an EMBL/GenBank/DDBJ whole genome shotgun (WGS) entry which is preliminary data.</text>
</comment>
<feature type="region of interest" description="Disordered" evidence="1">
    <location>
        <begin position="347"/>
        <end position="383"/>
    </location>
</feature>
<dbReference type="AlphaFoldDB" id="K6W9P6"/>
<gene>
    <name evidence="2" type="ORF">AUCHE_10_00040</name>
</gene>
<name>K6W9P6_9MICO</name>
<dbReference type="STRING" id="100225.SAMN05421595_2813"/>
<dbReference type="EMBL" id="BAGZ01000010">
    <property type="protein sequence ID" value="GAB78537.1"/>
    <property type="molecule type" value="Genomic_DNA"/>
</dbReference>
<dbReference type="InterPro" id="IPR011990">
    <property type="entry name" value="TPR-like_helical_dom_sf"/>
</dbReference>
<evidence type="ECO:0000313" key="3">
    <source>
        <dbReference type="Proteomes" id="UP000008495"/>
    </source>
</evidence>
<evidence type="ECO:0000313" key="2">
    <source>
        <dbReference type="EMBL" id="GAB78537.1"/>
    </source>
</evidence>
<dbReference type="RefSeq" id="WP_006503292.1">
    <property type="nucleotide sequence ID" value="NZ_BAGZ01000010.1"/>
</dbReference>
<dbReference type="eggNOG" id="COG2909">
    <property type="taxonomic scope" value="Bacteria"/>
</dbReference>
<proteinExistence type="predicted"/>
<accession>K6W9P6</accession>
<dbReference type="Gene3D" id="1.25.40.10">
    <property type="entry name" value="Tetratricopeptide repeat domain"/>
    <property type="match status" value="1"/>
</dbReference>
<dbReference type="OrthoDB" id="56388at2"/>
<dbReference type="Proteomes" id="UP000008495">
    <property type="component" value="Unassembled WGS sequence"/>
</dbReference>
<protein>
    <submittedName>
        <fullName evidence="2">Uncharacterized protein</fullName>
    </submittedName>
</protein>
<evidence type="ECO:0000256" key="1">
    <source>
        <dbReference type="SAM" id="MobiDB-lite"/>
    </source>
</evidence>